<protein>
    <recommendedName>
        <fullName evidence="3">FXSXX-COOH protein</fullName>
    </recommendedName>
</protein>
<dbReference type="EMBL" id="BAABBE010000002">
    <property type="protein sequence ID" value="GAA3624014.1"/>
    <property type="molecule type" value="Genomic_DNA"/>
</dbReference>
<name>A0ABP7A376_9PSEU</name>
<reference evidence="2" key="1">
    <citation type="journal article" date="2019" name="Int. J. Syst. Evol. Microbiol.">
        <title>The Global Catalogue of Microorganisms (GCM) 10K type strain sequencing project: providing services to taxonomists for standard genome sequencing and annotation.</title>
        <authorList>
            <consortium name="The Broad Institute Genomics Platform"/>
            <consortium name="The Broad Institute Genome Sequencing Center for Infectious Disease"/>
            <person name="Wu L."/>
            <person name="Ma J."/>
        </authorList>
    </citation>
    <scope>NUCLEOTIDE SEQUENCE [LARGE SCALE GENOMIC DNA]</scope>
    <source>
        <strain evidence="2">JCM 17494</strain>
    </source>
</reference>
<dbReference type="Proteomes" id="UP001500711">
    <property type="component" value="Unassembled WGS sequence"/>
</dbReference>
<gene>
    <name evidence="1" type="ORF">GCM10022267_07640</name>
</gene>
<accession>A0ABP7A376</accession>
<organism evidence="1 2">
    <name type="scientific">Lentzea roselyniae</name>
    <dbReference type="NCBI Taxonomy" id="531940"/>
    <lineage>
        <taxon>Bacteria</taxon>
        <taxon>Bacillati</taxon>
        <taxon>Actinomycetota</taxon>
        <taxon>Actinomycetes</taxon>
        <taxon>Pseudonocardiales</taxon>
        <taxon>Pseudonocardiaceae</taxon>
        <taxon>Lentzea</taxon>
    </lineage>
</organism>
<sequence length="54" mass="6000">MDSRPDLLTHQMDLTGIPLSALRNFRGPELDDAIARMMSNARSCTPGDAVQEQR</sequence>
<evidence type="ECO:0000313" key="2">
    <source>
        <dbReference type="Proteomes" id="UP001500711"/>
    </source>
</evidence>
<proteinExistence type="predicted"/>
<comment type="caution">
    <text evidence="1">The sequence shown here is derived from an EMBL/GenBank/DDBJ whole genome shotgun (WGS) entry which is preliminary data.</text>
</comment>
<evidence type="ECO:0000313" key="1">
    <source>
        <dbReference type="EMBL" id="GAA3624014.1"/>
    </source>
</evidence>
<evidence type="ECO:0008006" key="3">
    <source>
        <dbReference type="Google" id="ProtNLM"/>
    </source>
</evidence>
<keyword evidence="2" id="KW-1185">Reference proteome</keyword>